<dbReference type="InterPro" id="IPR017871">
    <property type="entry name" value="ABC_transporter-like_CS"/>
</dbReference>
<organism evidence="12 13">
    <name type="scientific">Peptostreptococcus stomatis DSM 17678</name>
    <dbReference type="NCBI Taxonomy" id="596315"/>
    <lineage>
        <taxon>Bacteria</taxon>
        <taxon>Bacillati</taxon>
        <taxon>Bacillota</taxon>
        <taxon>Clostridia</taxon>
        <taxon>Peptostreptococcales</taxon>
        <taxon>Peptostreptococcaceae</taxon>
        <taxon>Peptostreptococcus</taxon>
    </lineage>
</organism>
<proteinExistence type="predicted"/>
<feature type="transmembrane region" description="Helical" evidence="9">
    <location>
        <begin position="144"/>
        <end position="163"/>
    </location>
</feature>
<evidence type="ECO:0000256" key="3">
    <source>
        <dbReference type="ARBA" id="ARBA00022475"/>
    </source>
</evidence>
<feature type="transmembrane region" description="Helical" evidence="9">
    <location>
        <begin position="69"/>
        <end position="95"/>
    </location>
</feature>
<dbReference type="InterPro" id="IPR003593">
    <property type="entry name" value="AAA+_ATPase"/>
</dbReference>
<dbReference type="InterPro" id="IPR036640">
    <property type="entry name" value="ABC1_TM_sf"/>
</dbReference>
<dbReference type="InterPro" id="IPR027417">
    <property type="entry name" value="P-loop_NTPase"/>
</dbReference>
<keyword evidence="7 9" id="KW-1133">Transmembrane helix</keyword>
<evidence type="ECO:0000259" key="11">
    <source>
        <dbReference type="PROSITE" id="PS50929"/>
    </source>
</evidence>
<keyword evidence="8 9" id="KW-0472">Membrane</keyword>
<dbReference type="Proteomes" id="UP000003244">
    <property type="component" value="Unassembled WGS sequence"/>
</dbReference>
<evidence type="ECO:0000259" key="10">
    <source>
        <dbReference type="PROSITE" id="PS50893"/>
    </source>
</evidence>
<feature type="domain" description="ABC transmembrane type-1" evidence="11">
    <location>
        <begin position="29"/>
        <end position="316"/>
    </location>
</feature>
<dbReference type="GO" id="GO:0034040">
    <property type="term" value="F:ATPase-coupled lipid transmembrane transporter activity"/>
    <property type="evidence" value="ECO:0007669"/>
    <property type="project" value="TreeGrafter"/>
</dbReference>
<evidence type="ECO:0000256" key="7">
    <source>
        <dbReference type="ARBA" id="ARBA00022989"/>
    </source>
</evidence>
<dbReference type="SMART" id="SM00382">
    <property type="entry name" value="AAA"/>
    <property type="match status" value="1"/>
</dbReference>
<sequence>MKSKKKNSKISISGVVNQYGGDKKYCYPLSILISSFSGIVAVIPYYFVWKIAMELITSDQVNIRLIKTYALWIFISQVIGILTGLLSQAFSHLLAFRVEKNIRKRAVSHLMKLPIGYFENEDSGRIRRMIDDNASKTHSFIAHIMPDMASAVVVPILMIVFILVVDIKLGIICLLGIAFAMASMSMMMGPKTKKLMEEYMTTSENLGISGVEFIRGMPVVKVFNQTIESFQKFYSVIMDYDEKAKFFVNYCKLPMTLYTLALYLPTILIGPITIILINGADQPLKLLTNSILYIIISMNLHSSLMRLATLSESRNQFAVTIQKLDTIFDLDPIKEFDYDKKDESGIVFDQVTYTYPGKDTPALSNISIHFEKNKTYALVGESGSGKSTLLNLIGRFYDIDKGQIRLNGVNIKSIKESELMSKLAIVFQENKLLKMSLRENICMGRDYSDAEITSAIEASSCQNILARMDNGLDTIIGQKGTYISGGEAQRISIARAFLKDAPILLLDEATAFADPENENKILKSLEKLKANKTTIMIAHRLNSIKNVDEIIVMKKGQILDKGKHDYLIDNCPYYKDLYKNYSKSIEWRV</sequence>
<dbReference type="Gene3D" id="1.20.1560.10">
    <property type="entry name" value="ABC transporter type 1, transmembrane domain"/>
    <property type="match status" value="1"/>
</dbReference>
<dbReference type="STRING" id="596315.HMPREF0634_0367"/>
<dbReference type="AlphaFoldDB" id="E0E1C5"/>
<dbReference type="InterPro" id="IPR011527">
    <property type="entry name" value="ABC1_TM_dom"/>
</dbReference>
<dbReference type="PANTHER" id="PTHR24221">
    <property type="entry name" value="ATP-BINDING CASSETTE SUB-FAMILY B"/>
    <property type="match status" value="1"/>
</dbReference>
<evidence type="ECO:0000256" key="9">
    <source>
        <dbReference type="SAM" id="Phobius"/>
    </source>
</evidence>
<dbReference type="SUPFAM" id="SSF52540">
    <property type="entry name" value="P-loop containing nucleoside triphosphate hydrolases"/>
    <property type="match status" value="1"/>
</dbReference>
<keyword evidence="6 12" id="KW-0067">ATP-binding</keyword>
<dbReference type="GO" id="GO:0005886">
    <property type="term" value="C:plasma membrane"/>
    <property type="evidence" value="ECO:0007669"/>
    <property type="project" value="UniProtKB-SubCell"/>
</dbReference>
<dbReference type="Pfam" id="PF00005">
    <property type="entry name" value="ABC_tran"/>
    <property type="match status" value="1"/>
</dbReference>
<evidence type="ECO:0000256" key="4">
    <source>
        <dbReference type="ARBA" id="ARBA00022692"/>
    </source>
</evidence>
<evidence type="ECO:0000256" key="1">
    <source>
        <dbReference type="ARBA" id="ARBA00004651"/>
    </source>
</evidence>
<feature type="domain" description="ABC transporter" evidence="10">
    <location>
        <begin position="346"/>
        <end position="580"/>
    </location>
</feature>
<gene>
    <name evidence="12" type="ORF">HMPREF0634_0367</name>
</gene>
<dbReference type="Gene3D" id="3.40.50.300">
    <property type="entry name" value="P-loop containing nucleotide triphosphate hydrolases"/>
    <property type="match status" value="1"/>
</dbReference>
<dbReference type="GO" id="GO:0140359">
    <property type="term" value="F:ABC-type transporter activity"/>
    <property type="evidence" value="ECO:0007669"/>
    <property type="project" value="InterPro"/>
</dbReference>
<dbReference type="RefSeq" id="WP_007788240.1">
    <property type="nucleotide sequence ID" value="NZ_ADGQ01000008.1"/>
</dbReference>
<comment type="subcellular location">
    <subcellularLocation>
        <location evidence="1">Cell membrane</location>
        <topology evidence="1">Multi-pass membrane protein</topology>
    </subcellularLocation>
</comment>
<keyword evidence="2" id="KW-0813">Transport</keyword>
<feature type="transmembrane region" description="Helical" evidence="9">
    <location>
        <begin position="169"/>
        <end position="188"/>
    </location>
</feature>
<dbReference type="PANTHER" id="PTHR24221:SF654">
    <property type="entry name" value="ATP-BINDING CASSETTE SUB-FAMILY B MEMBER 6"/>
    <property type="match status" value="1"/>
</dbReference>
<keyword evidence="4 9" id="KW-0812">Transmembrane</keyword>
<accession>E0E1C5</accession>
<dbReference type="InterPro" id="IPR039421">
    <property type="entry name" value="Type_1_exporter"/>
</dbReference>
<dbReference type="PROSITE" id="PS50893">
    <property type="entry name" value="ABC_TRANSPORTER_2"/>
    <property type="match status" value="1"/>
</dbReference>
<dbReference type="EMBL" id="ADGQ01000008">
    <property type="protein sequence ID" value="EFM65319.1"/>
    <property type="molecule type" value="Genomic_DNA"/>
</dbReference>
<name>E0E1C5_9FIRM</name>
<keyword evidence="3" id="KW-1003">Cell membrane</keyword>
<comment type="caution">
    <text evidence="12">The sequence shown here is derived from an EMBL/GenBank/DDBJ whole genome shotgun (WGS) entry which is preliminary data.</text>
</comment>
<evidence type="ECO:0000313" key="12">
    <source>
        <dbReference type="EMBL" id="EFM65319.1"/>
    </source>
</evidence>
<keyword evidence="5" id="KW-0547">Nucleotide-binding</keyword>
<evidence type="ECO:0000313" key="13">
    <source>
        <dbReference type="Proteomes" id="UP000003244"/>
    </source>
</evidence>
<dbReference type="OrthoDB" id="9762778at2"/>
<evidence type="ECO:0000256" key="8">
    <source>
        <dbReference type="ARBA" id="ARBA00023136"/>
    </source>
</evidence>
<feature type="transmembrane region" description="Helical" evidence="9">
    <location>
        <begin position="25"/>
        <end position="49"/>
    </location>
</feature>
<evidence type="ECO:0000256" key="6">
    <source>
        <dbReference type="ARBA" id="ARBA00022840"/>
    </source>
</evidence>
<evidence type="ECO:0000256" key="5">
    <source>
        <dbReference type="ARBA" id="ARBA00022741"/>
    </source>
</evidence>
<dbReference type="Pfam" id="PF00664">
    <property type="entry name" value="ABC_membrane"/>
    <property type="match status" value="1"/>
</dbReference>
<reference evidence="12 13" key="1">
    <citation type="submission" date="2010-08" db="EMBL/GenBank/DDBJ databases">
        <authorList>
            <person name="Harkins D.M."/>
            <person name="Madupu R."/>
            <person name="Durkin A.S."/>
            <person name="Torralba M."/>
            <person name="Methe B."/>
            <person name="Sutton G.G."/>
            <person name="Nelson K.E."/>
        </authorList>
    </citation>
    <scope>NUCLEOTIDE SEQUENCE [LARGE SCALE GENOMIC DNA]</scope>
    <source>
        <strain evidence="12 13">DSM 17678</strain>
    </source>
</reference>
<dbReference type="GO" id="GO:0016887">
    <property type="term" value="F:ATP hydrolysis activity"/>
    <property type="evidence" value="ECO:0007669"/>
    <property type="project" value="InterPro"/>
</dbReference>
<evidence type="ECO:0000256" key="2">
    <source>
        <dbReference type="ARBA" id="ARBA00022448"/>
    </source>
</evidence>
<dbReference type="PROSITE" id="PS00211">
    <property type="entry name" value="ABC_TRANSPORTER_1"/>
    <property type="match status" value="1"/>
</dbReference>
<dbReference type="PROSITE" id="PS50929">
    <property type="entry name" value="ABC_TM1F"/>
    <property type="match status" value="1"/>
</dbReference>
<feature type="transmembrane region" description="Helical" evidence="9">
    <location>
        <begin position="255"/>
        <end position="278"/>
    </location>
</feature>
<keyword evidence="13" id="KW-1185">Reference proteome</keyword>
<feature type="transmembrane region" description="Helical" evidence="9">
    <location>
        <begin position="290"/>
        <end position="308"/>
    </location>
</feature>
<dbReference type="FunFam" id="3.40.50.300:FF:000221">
    <property type="entry name" value="Multidrug ABC transporter ATP-binding protein"/>
    <property type="match status" value="1"/>
</dbReference>
<protein>
    <submittedName>
        <fullName evidence="12">ABC transporter, ATP-binding protein</fullName>
    </submittedName>
</protein>
<dbReference type="InterPro" id="IPR003439">
    <property type="entry name" value="ABC_transporter-like_ATP-bd"/>
</dbReference>
<dbReference type="GO" id="GO:0005524">
    <property type="term" value="F:ATP binding"/>
    <property type="evidence" value="ECO:0007669"/>
    <property type="project" value="UniProtKB-KW"/>
</dbReference>
<dbReference type="eggNOG" id="COG1132">
    <property type="taxonomic scope" value="Bacteria"/>
</dbReference>
<dbReference type="GeneID" id="84799971"/>
<dbReference type="SUPFAM" id="SSF90123">
    <property type="entry name" value="ABC transporter transmembrane region"/>
    <property type="match status" value="1"/>
</dbReference>